<evidence type="ECO:0000313" key="10">
    <source>
        <dbReference type="Proteomes" id="UP001152799"/>
    </source>
</evidence>
<sequence>MDGPLKNPQTEILTLVEIVKHNLFFAVIRGSSCNRKLKNDGDLFYFSIDEELQYNNYYCDFGPLSISCLFKYCMKLNKYLQYGRGIKGIVHYTCSNADKKANAAFLIGAYCVIYLKMQPRDIYNLLEQAGPFKHFLDASQFICQFTLKIIDCYQAIAKAIIFNFFNFNDFNSLEYDLYNKLEYGDLNWLLPRKFLAFIGPADNGTAHSPGFYIKYFLKNDVKTVVRLNTVKYDSYAFMQVGIEHFDLIYPDGTVPPKEILMKFLYIAESAPAAIAVHCKAGLGRTGSLIGAYLIKHYRMTAREAIAWLRICRPGSVIGQQQIWLEKIQNWLWRIGTQYRLEKYGESNRIPRHKYGIYSKVWPTEREKLLRETRKKLQSSFTKSQLEALTQAQNTRKLITVEKMSDNDSKIFPTTGDSFKNISKLLSSVHGMCSSECKPISDMPVKQVLQLEKCIMSNDEELPLPLKIKQQSKKTLVKQTAQKFFKVPTLPTQGDKLNEIKAIRLKSLFRKAHKS</sequence>
<dbReference type="Pfam" id="PF00782">
    <property type="entry name" value="DSPc"/>
    <property type="match status" value="1"/>
</dbReference>
<comment type="similarity">
    <text evidence="1">Belongs to the protein-tyrosine phosphatase family. Non-receptor class CDC14 subfamily.</text>
</comment>
<evidence type="ECO:0000256" key="1">
    <source>
        <dbReference type="ARBA" id="ARBA00007315"/>
    </source>
</evidence>
<reference evidence="9" key="1">
    <citation type="submission" date="2022-01" db="EMBL/GenBank/DDBJ databases">
        <authorList>
            <person name="King R."/>
        </authorList>
    </citation>
    <scope>NUCLEOTIDE SEQUENCE</scope>
</reference>
<dbReference type="PROSITE" id="PS50056">
    <property type="entry name" value="TYR_PHOSPHATASE_2"/>
    <property type="match status" value="1"/>
</dbReference>
<dbReference type="GO" id="GO:0051301">
    <property type="term" value="P:cell division"/>
    <property type="evidence" value="ECO:0007669"/>
    <property type="project" value="UniProtKB-KW"/>
</dbReference>
<evidence type="ECO:0000313" key="9">
    <source>
        <dbReference type="EMBL" id="CAG9764811.1"/>
    </source>
</evidence>
<evidence type="ECO:0000256" key="6">
    <source>
        <dbReference type="ARBA" id="ARBA00023306"/>
    </source>
</evidence>
<dbReference type="InterPro" id="IPR000340">
    <property type="entry name" value="Dual-sp_phosphatase_cat-dom"/>
</dbReference>
<dbReference type="InterPro" id="IPR029260">
    <property type="entry name" value="DSPn"/>
</dbReference>
<dbReference type="SMART" id="SM00404">
    <property type="entry name" value="PTPc_motif"/>
    <property type="match status" value="1"/>
</dbReference>
<dbReference type="AlphaFoldDB" id="A0A9N9QCK8"/>
<evidence type="ECO:0000256" key="5">
    <source>
        <dbReference type="ARBA" id="ARBA00022912"/>
    </source>
</evidence>
<dbReference type="GO" id="GO:0004725">
    <property type="term" value="F:protein tyrosine phosphatase activity"/>
    <property type="evidence" value="ECO:0007669"/>
    <property type="project" value="UniProtKB-EC"/>
</dbReference>
<dbReference type="CDD" id="cd17657">
    <property type="entry name" value="CDC14_N"/>
    <property type="match status" value="1"/>
</dbReference>
<keyword evidence="3" id="KW-0132">Cell division</keyword>
<dbReference type="PROSITE" id="PS50054">
    <property type="entry name" value="TYR_PHOSPHATASE_DUAL"/>
    <property type="match status" value="1"/>
</dbReference>
<dbReference type="CDD" id="cd14499">
    <property type="entry name" value="CDC14_C"/>
    <property type="match status" value="1"/>
</dbReference>
<dbReference type="Gene3D" id="3.90.190.10">
    <property type="entry name" value="Protein tyrosine phosphatase superfamily"/>
    <property type="match status" value="2"/>
</dbReference>
<feature type="domain" description="Tyrosine specific protein phosphatases" evidence="8">
    <location>
        <begin position="257"/>
        <end position="323"/>
    </location>
</feature>
<dbReference type="PROSITE" id="PS00383">
    <property type="entry name" value="TYR_PHOSPHATASE_1"/>
    <property type="match status" value="1"/>
</dbReference>
<dbReference type="InterPro" id="IPR016130">
    <property type="entry name" value="Tyr_Pase_AS"/>
</dbReference>
<dbReference type="InterPro" id="IPR050561">
    <property type="entry name" value="PTP"/>
</dbReference>
<dbReference type="EC" id="3.1.3.48" evidence="2"/>
<dbReference type="InterPro" id="IPR044506">
    <property type="entry name" value="CDC14_C"/>
</dbReference>
<dbReference type="InterPro" id="IPR029021">
    <property type="entry name" value="Prot-tyrosine_phosphatase-like"/>
</dbReference>
<dbReference type="InterPro" id="IPR003595">
    <property type="entry name" value="Tyr_Pase_cat"/>
</dbReference>
<dbReference type="FunFam" id="3.90.190.10:FF:000006">
    <property type="entry name" value="Dual specificity protein phosphatase CDC14B"/>
    <property type="match status" value="1"/>
</dbReference>
<dbReference type="InterPro" id="IPR000387">
    <property type="entry name" value="Tyr_Pase_dom"/>
</dbReference>
<name>A0A9N9QCK8_9CUCU</name>
<keyword evidence="5" id="KW-0904">Protein phosphatase</keyword>
<gene>
    <name evidence="9" type="ORF">CEUTPL_LOCUS5437</name>
</gene>
<dbReference type="InterPro" id="IPR020422">
    <property type="entry name" value="TYR_PHOSPHATASE_DUAL_dom"/>
</dbReference>
<organism evidence="9 10">
    <name type="scientific">Ceutorhynchus assimilis</name>
    <name type="common">cabbage seed weevil</name>
    <dbReference type="NCBI Taxonomy" id="467358"/>
    <lineage>
        <taxon>Eukaryota</taxon>
        <taxon>Metazoa</taxon>
        <taxon>Ecdysozoa</taxon>
        <taxon>Arthropoda</taxon>
        <taxon>Hexapoda</taxon>
        <taxon>Insecta</taxon>
        <taxon>Pterygota</taxon>
        <taxon>Neoptera</taxon>
        <taxon>Endopterygota</taxon>
        <taxon>Coleoptera</taxon>
        <taxon>Polyphaga</taxon>
        <taxon>Cucujiformia</taxon>
        <taxon>Curculionidae</taxon>
        <taxon>Ceutorhynchinae</taxon>
        <taxon>Ceutorhynchus</taxon>
    </lineage>
</organism>
<evidence type="ECO:0000256" key="3">
    <source>
        <dbReference type="ARBA" id="ARBA00022618"/>
    </source>
</evidence>
<evidence type="ECO:0000256" key="2">
    <source>
        <dbReference type="ARBA" id="ARBA00013064"/>
    </source>
</evidence>
<dbReference type="SUPFAM" id="SSF52799">
    <property type="entry name" value="(Phosphotyrosine protein) phosphatases II"/>
    <property type="match status" value="2"/>
</dbReference>
<proteinExistence type="inferred from homology"/>
<dbReference type="EMBL" id="OU892278">
    <property type="protein sequence ID" value="CAG9764811.1"/>
    <property type="molecule type" value="Genomic_DNA"/>
</dbReference>
<evidence type="ECO:0000259" key="8">
    <source>
        <dbReference type="PROSITE" id="PS50056"/>
    </source>
</evidence>
<keyword evidence="6" id="KW-0131">Cell cycle</keyword>
<dbReference type="PANTHER" id="PTHR23339">
    <property type="entry name" value="TYROSINE SPECIFIC PROTEIN PHOSPHATASE AND DUAL SPECIFICITY PROTEIN PHOSPHATASE"/>
    <property type="match status" value="1"/>
</dbReference>
<dbReference type="OrthoDB" id="266663at2759"/>
<accession>A0A9N9QCK8</accession>
<keyword evidence="10" id="KW-1185">Reference proteome</keyword>
<dbReference type="Proteomes" id="UP001152799">
    <property type="component" value="Chromosome 2"/>
</dbReference>
<keyword evidence="4" id="KW-0378">Hydrolase</keyword>
<dbReference type="Pfam" id="PF14671">
    <property type="entry name" value="DSPn"/>
    <property type="match status" value="1"/>
</dbReference>
<feature type="domain" description="Tyrosine-protein phosphatase" evidence="7">
    <location>
        <begin position="184"/>
        <end position="337"/>
    </location>
</feature>
<protein>
    <recommendedName>
        <fullName evidence="2">protein-tyrosine-phosphatase</fullName>
        <ecNumber evidence="2">3.1.3.48</ecNumber>
    </recommendedName>
</protein>
<evidence type="ECO:0000259" key="7">
    <source>
        <dbReference type="PROSITE" id="PS50054"/>
    </source>
</evidence>
<evidence type="ECO:0000256" key="4">
    <source>
        <dbReference type="ARBA" id="ARBA00022801"/>
    </source>
</evidence>